<reference evidence="1 2" key="1">
    <citation type="journal article" date="2014" name="Int. J. Syst. Evol. Microbiol.">
        <title>Complete genome sequence of Corynebacterium casei LMG S-19264T (=DSM 44701T), isolated from a smear-ripened cheese.</title>
        <authorList>
            <consortium name="US DOE Joint Genome Institute (JGI-PGF)"/>
            <person name="Walter F."/>
            <person name="Albersmeier A."/>
            <person name="Kalinowski J."/>
            <person name="Ruckert C."/>
        </authorList>
    </citation>
    <scope>NUCLEOTIDE SEQUENCE [LARGE SCALE GENOMIC DNA]</scope>
    <source>
        <strain evidence="1 2">NBRC 110095</strain>
    </source>
</reference>
<dbReference type="EMBL" id="BSPD01000056">
    <property type="protein sequence ID" value="GLS26630.1"/>
    <property type="molecule type" value="Genomic_DNA"/>
</dbReference>
<dbReference type="RefSeq" id="WP_232593104.1">
    <property type="nucleotide sequence ID" value="NZ_BSPD01000056.1"/>
</dbReference>
<dbReference type="Proteomes" id="UP001156870">
    <property type="component" value="Unassembled WGS sequence"/>
</dbReference>
<organism evidence="1 2">
    <name type="scientific">Marinibactrum halimedae</name>
    <dbReference type="NCBI Taxonomy" id="1444977"/>
    <lineage>
        <taxon>Bacteria</taxon>
        <taxon>Pseudomonadati</taxon>
        <taxon>Pseudomonadota</taxon>
        <taxon>Gammaproteobacteria</taxon>
        <taxon>Cellvibrionales</taxon>
        <taxon>Cellvibrionaceae</taxon>
        <taxon>Marinibactrum</taxon>
    </lineage>
</organism>
<keyword evidence="2" id="KW-1185">Reference proteome</keyword>
<dbReference type="AlphaFoldDB" id="A0AA37WMR5"/>
<evidence type="ECO:0000313" key="1">
    <source>
        <dbReference type="EMBL" id="GLS26630.1"/>
    </source>
</evidence>
<sequence>MLSKLFEKKIHQPNLQSAPDKSVDLSGSALTFKNPPKTTPADYKELGNQFDLYDLTQYDSMYGHLFLEVYSSSWMFYKGLLKSFDSDRCGTCFTDLMIFRPETIPSPNFSFFCEKTLRHWVHAREAKLLQESNDQYKDDEEYPEGTLNHYLYHIPESSENYEIVNYAGANWIELTPTLVKDLNKEVPKPRSHLYYIPITEHCVLNLSFTYSSQCDYIHQKMIEFKEAFMNSVTLSLSEESLKQKRRFE</sequence>
<comment type="caution">
    <text evidence="1">The sequence shown here is derived from an EMBL/GenBank/DDBJ whole genome shotgun (WGS) entry which is preliminary data.</text>
</comment>
<proteinExistence type="predicted"/>
<accession>A0AA37WMR5</accession>
<protein>
    <submittedName>
        <fullName evidence="1">Uncharacterized protein</fullName>
    </submittedName>
</protein>
<name>A0AA37WMR5_9GAMM</name>
<gene>
    <name evidence="1" type="ORF">GCM10007877_23460</name>
</gene>
<evidence type="ECO:0000313" key="2">
    <source>
        <dbReference type="Proteomes" id="UP001156870"/>
    </source>
</evidence>